<dbReference type="AlphaFoldDB" id="A0A7C9FBY0"/>
<proteinExistence type="predicted"/>
<sequence length="107" mass="13195">MAFKGFVVRVSFLWVEGMALFPLVLVKSDRPGWILLNHERIHLRQQLEMGFILFYVWYLTEYLIHLLHYRNHYRAYRAISFEREAFRHETSADYLRLRPNWAFLQYI</sequence>
<evidence type="ECO:0000256" key="1">
    <source>
        <dbReference type="SAM" id="Phobius"/>
    </source>
</evidence>
<accession>A0A7C9FBY0</accession>
<keyword evidence="1" id="KW-0812">Transmembrane</keyword>
<dbReference type="EMBL" id="WHLY01000002">
    <property type="protein sequence ID" value="MPR33090.1"/>
    <property type="molecule type" value="Genomic_DNA"/>
</dbReference>
<dbReference type="Proteomes" id="UP000479293">
    <property type="component" value="Unassembled WGS sequence"/>
</dbReference>
<feature type="transmembrane region" description="Helical" evidence="1">
    <location>
        <begin position="6"/>
        <end position="26"/>
    </location>
</feature>
<dbReference type="RefSeq" id="WP_152758075.1">
    <property type="nucleotide sequence ID" value="NZ_WHLY01000002.1"/>
</dbReference>
<name>A0A7C9FBY0_9BACT</name>
<keyword evidence="1" id="KW-0472">Membrane</keyword>
<keyword evidence="1" id="KW-1133">Transmembrane helix</keyword>
<comment type="caution">
    <text evidence="2">The sequence shown here is derived from an EMBL/GenBank/DDBJ whole genome shotgun (WGS) entry which is preliminary data.</text>
</comment>
<keyword evidence="3" id="KW-1185">Reference proteome</keyword>
<gene>
    <name evidence="2" type="ORF">GBK04_06905</name>
</gene>
<evidence type="ECO:0008006" key="4">
    <source>
        <dbReference type="Google" id="ProtNLM"/>
    </source>
</evidence>
<organism evidence="2 3">
    <name type="scientific">Salmonirosea aquatica</name>
    <dbReference type="NCBI Taxonomy" id="2654236"/>
    <lineage>
        <taxon>Bacteria</taxon>
        <taxon>Pseudomonadati</taxon>
        <taxon>Bacteroidota</taxon>
        <taxon>Cytophagia</taxon>
        <taxon>Cytophagales</taxon>
        <taxon>Spirosomataceae</taxon>
        <taxon>Salmonirosea</taxon>
    </lineage>
</organism>
<evidence type="ECO:0000313" key="3">
    <source>
        <dbReference type="Proteomes" id="UP000479293"/>
    </source>
</evidence>
<reference evidence="2 3" key="1">
    <citation type="submission" date="2019-10" db="EMBL/GenBank/DDBJ databases">
        <title>Draft Genome Sequence of Cytophagaceae sp. SJW1-29.</title>
        <authorList>
            <person name="Choi A."/>
        </authorList>
    </citation>
    <scope>NUCLEOTIDE SEQUENCE [LARGE SCALE GENOMIC DNA]</scope>
    <source>
        <strain evidence="2 3">SJW1-29</strain>
    </source>
</reference>
<feature type="transmembrane region" description="Helical" evidence="1">
    <location>
        <begin position="47"/>
        <end position="67"/>
    </location>
</feature>
<evidence type="ECO:0000313" key="2">
    <source>
        <dbReference type="EMBL" id="MPR33090.1"/>
    </source>
</evidence>
<protein>
    <recommendedName>
        <fullName evidence="4">DUF4157 domain-containing protein</fullName>
    </recommendedName>
</protein>